<evidence type="ECO:0000313" key="3">
    <source>
        <dbReference type="EMBL" id="KZT38507.1"/>
    </source>
</evidence>
<dbReference type="Gene3D" id="3.30.160.20">
    <property type="match status" value="1"/>
</dbReference>
<protein>
    <recommendedName>
        <fullName evidence="2">DRBM domain-containing protein</fullName>
    </recommendedName>
</protein>
<dbReference type="AlphaFoldDB" id="A0A166DGM7"/>
<dbReference type="GO" id="GO:0003723">
    <property type="term" value="F:RNA binding"/>
    <property type="evidence" value="ECO:0007669"/>
    <property type="project" value="UniProtKB-UniRule"/>
</dbReference>
<dbReference type="EMBL" id="KV428062">
    <property type="protein sequence ID" value="KZT38507.1"/>
    <property type="molecule type" value="Genomic_DNA"/>
</dbReference>
<evidence type="ECO:0000313" key="4">
    <source>
        <dbReference type="Proteomes" id="UP000076798"/>
    </source>
</evidence>
<keyword evidence="1" id="KW-0694">RNA-binding</keyword>
<dbReference type="InterPro" id="IPR014720">
    <property type="entry name" value="dsRBD_dom"/>
</dbReference>
<proteinExistence type="predicted"/>
<feature type="domain" description="DRBM" evidence="2">
    <location>
        <begin position="23"/>
        <end position="92"/>
    </location>
</feature>
<dbReference type="SUPFAM" id="SSF54768">
    <property type="entry name" value="dsRNA-binding domain-like"/>
    <property type="match status" value="1"/>
</dbReference>
<reference evidence="3 4" key="1">
    <citation type="journal article" date="2016" name="Mol. Biol. Evol.">
        <title>Comparative Genomics of Early-Diverging Mushroom-Forming Fungi Provides Insights into the Origins of Lignocellulose Decay Capabilities.</title>
        <authorList>
            <person name="Nagy L.G."/>
            <person name="Riley R."/>
            <person name="Tritt A."/>
            <person name="Adam C."/>
            <person name="Daum C."/>
            <person name="Floudas D."/>
            <person name="Sun H."/>
            <person name="Yadav J.S."/>
            <person name="Pangilinan J."/>
            <person name="Larsson K.H."/>
            <person name="Matsuura K."/>
            <person name="Barry K."/>
            <person name="Labutti K."/>
            <person name="Kuo R."/>
            <person name="Ohm R.A."/>
            <person name="Bhattacharya S.S."/>
            <person name="Shirouzu T."/>
            <person name="Yoshinaga Y."/>
            <person name="Martin F.M."/>
            <person name="Grigoriev I.V."/>
            <person name="Hibbett D.S."/>
        </authorList>
    </citation>
    <scope>NUCLEOTIDE SEQUENCE [LARGE SCALE GENOMIC DNA]</scope>
    <source>
        <strain evidence="3 4">HHB10207 ss-3</strain>
    </source>
</reference>
<accession>A0A166DGM7</accession>
<keyword evidence="4" id="KW-1185">Reference proteome</keyword>
<evidence type="ECO:0000256" key="1">
    <source>
        <dbReference type="PROSITE-ProRule" id="PRU00266"/>
    </source>
</evidence>
<gene>
    <name evidence="3" type="ORF">SISSUDRAFT_1061959</name>
</gene>
<dbReference type="PROSITE" id="PS50137">
    <property type="entry name" value="DS_RBD"/>
    <property type="match status" value="1"/>
</dbReference>
<evidence type="ECO:0000259" key="2">
    <source>
        <dbReference type="PROSITE" id="PS50137"/>
    </source>
</evidence>
<dbReference type="Proteomes" id="UP000076798">
    <property type="component" value="Unassembled WGS sequence"/>
</dbReference>
<name>A0A166DGM7_9AGAM</name>
<organism evidence="3 4">
    <name type="scientific">Sistotremastrum suecicum HHB10207 ss-3</name>
    <dbReference type="NCBI Taxonomy" id="1314776"/>
    <lineage>
        <taxon>Eukaryota</taxon>
        <taxon>Fungi</taxon>
        <taxon>Dikarya</taxon>
        <taxon>Basidiomycota</taxon>
        <taxon>Agaricomycotina</taxon>
        <taxon>Agaricomycetes</taxon>
        <taxon>Sistotremastrales</taxon>
        <taxon>Sistotremastraceae</taxon>
        <taxon>Sistotremastrum</taxon>
    </lineage>
</organism>
<sequence>MPGQTEWQRFQALIRAHQFQTDDYLNKLNELAQQNHINLTWNDTSDGPSHDKLWQSYPTVGGEALGKFLQAAANRQAARGLSAREVYSQIRGL</sequence>